<dbReference type="GO" id="GO:0016705">
    <property type="term" value="F:oxidoreductase activity, acting on paired donors, with incorporation or reduction of molecular oxygen"/>
    <property type="evidence" value="ECO:0007669"/>
    <property type="project" value="InterPro"/>
</dbReference>
<dbReference type="PRINTS" id="PR00359">
    <property type="entry name" value="BP450"/>
</dbReference>
<dbReference type="PANTHER" id="PTHR46696:SF1">
    <property type="entry name" value="CYTOCHROME P450 YJIB-RELATED"/>
    <property type="match status" value="1"/>
</dbReference>
<dbReference type="Gene3D" id="1.10.630.10">
    <property type="entry name" value="Cytochrome P450"/>
    <property type="match status" value="1"/>
</dbReference>
<dbReference type="GO" id="GO:0005506">
    <property type="term" value="F:iron ion binding"/>
    <property type="evidence" value="ECO:0007669"/>
    <property type="project" value="InterPro"/>
</dbReference>
<dbReference type="OrthoDB" id="502624at2"/>
<dbReference type="EMBL" id="OBDO01000009">
    <property type="protein sequence ID" value="SNX98080.1"/>
    <property type="molecule type" value="Genomic_DNA"/>
</dbReference>
<accession>A0A285EGF9</accession>
<keyword evidence="2" id="KW-0479">Metal-binding</keyword>
<gene>
    <name evidence="3" type="ORF">SAMN06893097_109160</name>
</gene>
<evidence type="ECO:0000256" key="1">
    <source>
        <dbReference type="ARBA" id="ARBA00010617"/>
    </source>
</evidence>
<dbReference type="InterPro" id="IPR036396">
    <property type="entry name" value="Cyt_P450_sf"/>
</dbReference>
<dbReference type="PANTHER" id="PTHR46696">
    <property type="entry name" value="P450, PUTATIVE (EUROFUNG)-RELATED"/>
    <property type="match status" value="1"/>
</dbReference>
<dbReference type="AlphaFoldDB" id="A0A285EGF9"/>
<dbReference type="SUPFAM" id="SSF48264">
    <property type="entry name" value="Cytochrome P450"/>
    <property type="match status" value="1"/>
</dbReference>
<sequence length="414" mass="45622">MTITEQPATATEQRDLSWLDEVTMTQLERNPYPVYERLRAEAPLAFVPVLGSYVASTAEVCREVATSPDFDGVITPAGGRTFGHPAIIGVNGEVHADLRSMVEPGLQPVEVDRWVEDLVRPIARNFLEHFEDDGRAELVSQYCEPVSVRALGDLLGLQDVSSDQLRDWFHKLNRSFTNAAMDDDGEFANPEGFAEGDAAKAEIRATVDPLIDRWIAEPDDSAISHWLHDGMPPGQTRDREYIYPTIYVYLLGAMQEPGHGMASTLVGLFSRPEQMEEVVDDPTLIPRAISEGMRWTSPIWSATARISTRPVTVAGVDLPAGTPVILSYGSANHDTGVYEAPTAYDLHRPPLPHLAFGAGSHACAGIYFANHVMRIGLEELFESIPVLERDTGAGVEFWGWGFRGPTSLHVTWEV</sequence>
<dbReference type="Pfam" id="PF00067">
    <property type="entry name" value="p450"/>
    <property type="match status" value="1"/>
</dbReference>
<keyword evidence="2" id="KW-0408">Iron</keyword>
<protein>
    <submittedName>
        <fullName evidence="3">Cytochrome P450</fullName>
    </submittedName>
</protein>
<organism evidence="3 4">
    <name type="scientific">Geodermatophilus sabuli</name>
    <dbReference type="NCBI Taxonomy" id="1564158"/>
    <lineage>
        <taxon>Bacteria</taxon>
        <taxon>Bacillati</taxon>
        <taxon>Actinomycetota</taxon>
        <taxon>Actinomycetes</taxon>
        <taxon>Geodermatophilales</taxon>
        <taxon>Geodermatophilaceae</taxon>
        <taxon>Geodermatophilus</taxon>
    </lineage>
</organism>
<evidence type="ECO:0000313" key="4">
    <source>
        <dbReference type="Proteomes" id="UP000219514"/>
    </source>
</evidence>
<name>A0A285EGF9_9ACTN</name>
<keyword evidence="2" id="KW-0560">Oxidoreductase</keyword>
<evidence type="ECO:0000256" key="2">
    <source>
        <dbReference type="RuleBase" id="RU000461"/>
    </source>
</evidence>
<dbReference type="GO" id="GO:0020037">
    <property type="term" value="F:heme binding"/>
    <property type="evidence" value="ECO:0007669"/>
    <property type="project" value="InterPro"/>
</dbReference>
<dbReference type="Proteomes" id="UP000219514">
    <property type="component" value="Unassembled WGS sequence"/>
</dbReference>
<keyword evidence="2" id="KW-0503">Monooxygenase</keyword>
<dbReference type="InterPro" id="IPR001128">
    <property type="entry name" value="Cyt_P450"/>
</dbReference>
<dbReference type="PROSITE" id="PS00086">
    <property type="entry name" value="CYTOCHROME_P450"/>
    <property type="match status" value="1"/>
</dbReference>
<evidence type="ECO:0000313" key="3">
    <source>
        <dbReference type="EMBL" id="SNX98080.1"/>
    </source>
</evidence>
<keyword evidence="2" id="KW-0349">Heme</keyword>
<dbReference type="InterPro" id="IPR002397">
    <property type="entry name" value="Cyt_P450_B"/>
</dbReference>
<dbReference type="RefSeq" id="WP_097208013.1">
    <property type="nucleotide sequence ID" value="NZ_JACHXB010000001.1"/>
</dbReference>
<proteinExistence type="inferred from homology"/>
<dbReference type="GO" id="GO:0004497">
    <property type="term" value="F:monooxygenase activity"/>
    <property type="evidence" value="ECO:0007669"/>
    <property type="project" value="UniProtKB-KW"/>
</dbReference>
<keyword evidence="4" id="KW-1185">Reference proteome</keyword>
<dbReference type="InterPro" id="IPR017972">
    <property type="entry name" value="Cyt_P450_CS"/>
</dbReference>
<reference evidence="3 4" key="1">
    <citation type="submission" date="2017-09" db="EMBL/GenBank/DDBJ databases">
        <authorList>
            <person name="Ehlers B."/>
            <person name="Leendertz F.H."/>
        </authorList>
    </citation>
    <scope>NUCLEOTIDE SEQUENCE [LARGE SCALE GENOMIC DNA]</scope>
    <source>
        <strain evidence="3 4">DSM 46844</strain>
    </source>
</reference>
<comment type="similarity">
    <text evidence="1 2">Belongs to the cytochrome P450 family.</text>
</comment>